<evidence type="ECO:0000313" key="9">
    <source>
        <dbReference type="EMBL" id="OYO21477.1"/>
    </source>
</evidence>
<evidence type="ECO:0000256" key="5">
    <source>
        <dbReference type="ARBA" id="ARBA00023136"/>
    </source>
</evidence>
<proteinExistence type="predicted"/>
<dbReference type="EMBL" id="NMVQ01000015">
    <property type="protein sequence ID" value="OYO21477.1"/>
    <property type="molecule type" value="Genomic_DNA"/>
</dbReference>
<feature type="region of interest" description="Disordered" evidence="6">
    <location>
        <begin position="506"/>
        <end position="526"/>
    </location>
</feature>
<dbReference type="CDD" id="cd01127">
    <property type="entry name" value="TrwB_TraG_TraD_VirD4"/>
    <property type="match status" value="1"/>
</dbReference>
<dbReference type="Proteomes" id="UP000216311">
    <property type="component" value="Unassembled WGS sequence"/>
</dbReference>
<evidence type="ECO:0000256" key="7">
    <source>
        <dbReference type="SAM" id="Phobius"/>
    </source>
</evidence>
<name>A0A255H1F1_9ACTN</name>
<comment type="caution">
    <text evidence="9">The sequence shown here is derived from an EMBL/GenBank/DDBJ whole genome shotgun (WGS) entry which is preliminary data.</text>
</comment>
<dbReference type="RefSeq" id="WP_094364079.1">
    <property type="nucleotide sequence ID" value="NZ_NMVQ01000015.1"/>
</dbReference>
<accession>A0A255H1F1</accession>
<dbReference type="OrthoDB" id="226701at2"/>
<evidence type="ECO:0000313" key="10">
    <source>
        <dbReference type="Proteomes" id="UP000216311"/>
    </source>
</evidence>
<dbReference type="InterPro" id="IPR051539">
    <property type="entry name" value="T4SS-coupling_protein"/>
</dbReference>
<evidence type="ECO:0000256" key="6">
    <source>
        <dbReference type="SAM" id="MobiDB-lite"/>
    </source>
</evidence>
<gene>
    <name evidence="9" type="ORF">CGZ93_10385</name>
</gene>
<dbReference type="Gene3D" id="3.40.50.300">
    <property type="entry name" value="P-loop containing nucleotide triphosphate hydrolases"/>
    <property type="match status" value="1"/>
</dbReference>
<organism evidence="9 10">
    <name type="scientific">Enemella dayhoffiae</name>
    <dbReference type="NCBI Taxonomy" id="2016507"/>
    <lineage>
        <taxon>Bacteria</taxon>
        <taxon>Bacillati</taxon>
        <taxon>Actinomycetota</taxon>
        <taxon>Actinomycetes</taxon>
        <taxon>Propionibacteriales</taxon>
        <taxon>Propionibacteriaceae</taxon>
        <taxon>Enemella</taxon>
    </lineage>
</organism>
<feature type="compositionally biased region" description="Low complexity" evidence="6">
    <location>
        <begin position="507"/>
        <end position="525"/>
    </location>
</feature>
<dbReference type="InterPro" id="IPR027417">
    <property type="entry name" value="P-loop_NTPase"/>
</dbReference>
<keyword evidence="2" id="KW-1003">Cell membrane</keyword>
<evidence type="ECO:0000256" key="3">
    <source>
        <dbReference type="ARBA" id="ARBA00022692"/>
    </source>
</evidence>
<reference evidence="9 10" key="1">
    <citation type="submission" date="2017-07" db="EMBL/GenBank/DDBJ databases">
        <title>Draft whole genome sequences of clinical Proprionibacteriaceae strains.</title>
        <authorList>
            <person name="Bernier A.-M."/>
            <person name="Bernard K."/>
            <person name="Domingo M.-C."/>
        </authorList>
    </citation>
    <scope>NUCLEOTIDE SEQUENCE [LARGE SCALE GENOMIC DNA]</scope>
    <source>
        <strain evidence="9 10">NML 130396</strain>
    </source>
</reference>
<keyword evidence="5 7" id="KW-0472">Membrane</keyword>
<dbReference type="GO" id="GO:0005886">
    <property type="term" value="C:plasma membrane"/>
    <property type="evidence" value="ECO:0007669"/>
    <property type="project" value="UniProtKB-SubCell"/>
</dbReference>
<evidence type="ECO:0000256" key="1">
    <source>
        <dbReference type="ARBA" id="ARBA00004651"/>
    </source>
</evidence>
<sequence length="593" mass="63295">MSGRLWYAPDRRRREATGSNRQLILLLVIVLVVAGVPALTRLAGTLGGATGAANPWAFVAGLALGNSTWTSASTIWLAALAALLVGGVIAAVWAVVGLRGRRNIALVRIDKKAESMASARELKPLLPKGSAQDAARLDCTHAGMGNPIGTLVVTNQPLRSSYEWVQVWLMGPRAGKTSCVVARQIVENRCPVLATSNKRDVVDLTRGPRSNLGRCWVFDPQGLIGEKQDFYWDMLGFIRAYPDRMMERADELAALCNSSVSGDDGRPDPYFEPEGQAYLAALLLAATVAGKPVDVVWSWLMNPADLTPMHALQLGGFSIAADAVQGVAGLSEEQRNGIVGTARKMVPWLRSPAVVRWVTPQSGMAAFDPHTFIRSTQTIYPISREGGGSARAVTAALTVAILQAGEHLAGRSPGGRLPTPLIAVLDEAANVVRWKDLPDMYSHFGSKGLVLSTFLQSWAQGVEAWGERGMLKLWGAANVRVAGAGLAEDAFLGQLARLIGQHDINTGSSSESSNSGGLWGSGSTSHEVRREEILEVSELASMPTGRAVMLTSGARAALIQLDHWSAMPYSDQIAASKKHYEGALVDAAGRDLR</sequence>
<dbReference type="SUPFAM" id="SSF52540">
    <property type="entry name" value="P-loop containing nucleoside triphosphate hydrolases"/>
    <property type="match status" value="1"/>
</dbReference>
<dbReference type="Pfam" id="PF12696">
    <property type="entry name" value="TraG-D_C"/>
    <property type="match status" value="1"/>
</dbReference>
<dbReference type="AlphaFoldDB" id="A0A255H1F1"/>
<dbReference type="InterPro" id="IPR032689">
    <property type="entry name" value="TraG-D_C"/>
</dbReference>
<dbReference type="PANTHER" id="PTHR37937:SF1">
    <property type="entry name" value="CONJUGATIVE TRANSFER: DNA TRANSPORT"/>
    <property type="match status" value="1"/>
</dbReference>
<protein>
    <submittedName>
        <fullName evidence="9">Conjugal transfer protein TraG</fullName>
    </submittedName>
</protein>
<keyword evidence="10" id="KW-1185">Reference proteome</keyword>
<keyword evidence="3 7" id="KW-0812">Transmembrane</keyword>
<evidence type="ECO:0000256" key="2">
    <source>
        <dbReference type="ARBA" id="ARBA00022475"/>
    </source>
</evidence>
<evidence type="ECO:0000256" key="4">
    <source>
        <dbReference type="ARBA" id="ARBA00022989"/>
    </source>
</evidence>
<dbReference type="PANTHER" id="PTHR37937">
    <property type="entry name" value="CONJUGATIVE TRANSFER: DNA TRANSPORT"/>
    <property type="match status" value="1"/>
</dbReference>
<keyword evidence="4 7" id="KW-1133">Transmembrane helix</keyword>
<feature type="domain" description="TraD/TraG TraM recognition site" evidence="8">
    <location>
        <begin position="420"/>
        <end position="543"/>
    </location>
</feature>
<evidence type="ECO:0000259" key="8">
    <source>
        <dbReference type="Pfam" id="PF12696"/>
    </source>
</evidence>
<comment type="subcellular location">
    <subcellularLocation>
        <location evidence="1">Cell membrane</location>
        <topology evidence="1">Multi-pass membrane protein</topology>
    </subcellularLocation>
</comment>
<feature type="transmembrane region" description="Helical" evidence="7">
    <location>
        <begin position="75"/>
        <end position="98"/>
    </location>
</feature>